<dbReference type="AlphaFoldDB" id="A0A841K8R1"/>
<dbReference type="PROSITE" id="PS01117">
    <property type="entry name" value="HTH_MARR_1"/>
    <property type="match status" value="1"/>
</dbReference>
<dbReference type="Pfam" id="PF01047">
    <property type="entry name" value="MarR"/>
    <property type="match status" value="1"/>
</dbReference>
<dbReference type="GO" id="GO:0003677">
    <property type="term" value="F:DNA binding"/>
    <property type="evidence" value="ECO:0007669"/>
    <property type="project" value="UniProtKB-KW"/>
</dbReference>
<dbReference type="PRINTS" id="PR00598">
    <property type="entry name" value="HTHMARR"/>
</dbReference>
<dbReference type="PANTHER" id="PTHR42756">
    <property type="entry name" value="TRANSCRIPTIONAL REGULATOR, MARR"/>
    <property type="match status" value="1"/>
</dbReference>
<dbReference type="PANTHER" id="PTHR42756:SF1">
    <property type="entry name" value="TRANSCRIPTIONAL REPRESSOR OF EMRAB OPERON"/>
    <property type="match status" value="1"/>
</dbReference>
<dbReference type="RefSeq" id="WP_183334794.1">
    <property type="nucleotide sequence ID" value="NZ_BMHX01000004.1"/>
</dbReference>
<organism evidence="6 7">
    <name type="scientific">Chelatococcus composti</name>
    <dbReference type="NCBI Taxonomy" id="1743235"/>
    <lineage>
        <taxon>Bacteria</taxon>
        <taxon>Pseudomonadati</taxon>
        <taxon>Pseudomonadota</taxon>
        <taxon>Alphaproteobacteria</taxon>
        <taxon>Hyphomicrobiales</taxon>
        <taxon>Chelatococcaceae</taxon>
        <taxon>Chelatococcus</taxon>
    </lineage>
</organism>
<evidence type="ECO:0000313" key="6">
    <source>
        <dbReference type="EMBL" id="MBB6168490.1"/>
    </source>
</evidence>
<evidence type="ECO:0000256" key="1">
    <source>
        <dbReference type="ARBA" id="ARBA00023015"/>
    </source>
</evidence>
<evidence type="ECO:0000256" key="3">
    <source>
        <dbReference type="ARBA" id="ARBA00023163"/>
    </source>
</evidence>
<dbReference type="InterPro" id="IPR000835">
    <property type="entry name" value="HTH_MarR-typ"/>
</dbReference>
<dbReference type="InterPro" id="IPR036390">
    <property type="entry name" value="WH_DNA-bd_sf"/>
</dbReference>
<keyword evidence="2 6" id="KW-0238">DNA-binding</keyword>
<feature type="region of interest" description="Disordered" evidence="4">
    <location>
        <begin position="170"/>
        <end position="189"/>
    </location>
</feature>
<keyword evidence="3" id="KW-0804">Transcription</keyword>
<dbReference type="InterPro" id="IPR023187">
    <property type="entry name" value="Tscrpt_reg_MarR-type_CS"/>
</dbReference>
<dbReference type="GO" id="GO:0003700">
    <property type="term" value="F:DNA-binding transcription factor activity"/>
    <property type="evidence" value="ECO:0007669"/>
    <property type="project" value="InterPro"/>
</dbReference>
<accession>A0A841K8R1</accession>
<sequence length="189" mass="20812">MDETIGPERAERIAEQWRRERPDIDPSPMVPLGHLSQAAQLLSERLGAVFRRHGLGRGDFDVLASLRRAGAPYALTPTALWSQLMLTSGTMTSRLDRLEKNGFITREPSLQDRRAVIVRLTQKGLATVDAAVVDHVANERRILSVFSPQEVEQLSQLLARLIVSLGTTEEEEGGCGDKTRNGDSAAKSI</sequence>
<reference evidence="6 7" key="1">
    <citation type="submission" date="2020-08" db="EMBL/GenBank/DDBJ databases">
        <title>Genomic Encyclopedia of Type Strains, Phase IV (KMG-IV): sequencing the most valuable type-strain genomes for metagenomic binning, comparative biology and taxonomic classification.</title>
        <authorList>
            <person name="Goeker M."/>
        </authorList>
    </citation>
    <scope>NUCLEOTIDE SEQUENCE [LARGE SCALE GENOMIC DNA]</scope>
    <source>
        <strain evidence="6 7">DSM 101465</strain>
    </source>
</reference>
<feature type="domain" description="HTH marR-type" evidence="5">
    <location>
        <begin position="28"/>
        <end position="163"/>
    </location>
</feature>
<evidence type="ECO:0000256" key="2">
    <source>
        <dbReference type="ARBA" id="ARBA00023125"/>
    </source>
</evidence>
<evidence type="ECO:0000313" key="7">
    <source>
        <dbReference type="Proteomes" id="UP000588017"/>
    </source>
</evidence>
<protein>
    <submittedName>
        <fullName evidence="6">DNA-binding MarR family transcriptional regulator</fullName>
    </submittedName>
</protein>
<dbReference type="SMART" id="SM00347">
    <property type="entry name" value="HTH_MARR"/>
    <property type="match status" value="1"/>
</dbReference>
<dbReference type="PROSITE" id="PS50995">
    <property type="entry name" value="HTH_MARR_2"/>
    <property type="match status" value="1"/>
</dbReference>
<dbReference type="Gene3D" id="1.10.10.10">
    <property type="entry name" value="Winged helix-like DNA-binding domain superfamily/Winged helix DNA-binding domain"/>
    <property type="match status" value="1"/>
</dbReference>
<keyword evidence="7" id="KW-1185">Reference proteome</keyword>
<proteinExistence type="predicted"/>
<evidence type="ECO:0000256" key="4">
    <source>
        <dbReference type="SAM" id="MobiDB-lite"/>
    </source>
</evidence>
<keyword evidence="1" id="KW-0805">Transcription regulation</keyword>
<name>A0A841K8R1_9HYPH</name>
<gene>
    <name evidence="6" type="ORF">HNQ73_002120</name>
</gene>
<evidence type="ECO:0000259" key="5">
    <source>
        <dbReference type="PROSITE" id="PS50995"/>
    </source>
</evidence>
<dbReference type="EMBL" id="JACHEH010000004">
    <property type="protein sequence ID" value="MBB6168490.1"/>
    <property type="molecule type" value="Genomic_DNA"/>
</dbReference>
<dbReference type="InterPro" id="IPR036388">
    <property type="entry name" value="WH-like_DNA-bd_sf"/>
</dbReference>
<dbReference type="Proteomes" id="UP000588017">
    <property type="component" value="Unassembled WGS sequence"/>
</dbReference>
<comment type="caution">
    <text evidence="6">The sequence shown here is derived from an EMBL/GenBank/DDBJ whole genome shotgun (WGS) entry which is preliminary data.</text>
</comment>
<dbReference type="SUPFAM" id="SSF46785">
    <property type="entry name" value="Winged helix' DNA-binding domain"/>
    <property type="match status" value="1"/>
</dbReference>